<name>A0A378Q2X4_9GAMM</name>
<evidence type="ECO:0000256" key="1">
    <source>
        <dbReference type="SAM" id="Phobius"/>
    </source>
</evidence>
<accession>A0A378Q2X4</accession>
<evidence type="ECO:0000313" key="3">
    <source>
        <dbReference type="Proteomes" id="UP000255193"/>
    </source>
</evidence>
<dbReference type="Proteomes" id="UP000255193">
    <property type="component" value="Unassembled WGS sequence"/>
</dbReference>
<sequence length="107" mass="12753">MIKVIFTLMLLSAASLVWFLLKTRGHDSVSWWGLRSCLLFALVCNVYMTYETWQLWAAMPPHLLFIRLGFVALTTAMLLMWHLLQKQRRAYKRNLFNLRLQKIFKDC</sequence>
<dbReference type="RefSeq" id="WP_143821812.1">
    <property type="nucleotide sequence ID" value="NZ_MXAO01000048.1"/>
</dbReference>
<reference evidence="2 3" key="1">
    <citation type="submission" date="2018-06" db="EMBL/GenBank/DDBJ databases">
        <authorList>
            <consortium name="Pathogen Informatics"/>
            <person name="Doyle S."/>
        </authorList>
    </citation>
    <scope>NUCLEOTIDE SEQUENCE [LARGE SCALE GENOMIC DNA]</scope>
    <source>
        <strain evidence="2 3">NCTC11091</strain>
    </source>
</reference>
<keyword evidence="1" id="KW-0812">Transmembrane</keyword>
<dbReference type="EMBL" id="UGQA01000001">
    <property type="protein sequence ID" value="STY95052.1"/>
    <property type="molecule type" value="Genomic_DNA"/>
</dbReference>
<protein>
    <submittedName>
        <fullName evidence="2">Uncharacterized protein</fullName>
    </submittedName>
</protein>
<evidence type="ECO:0000313" key="2">
    <source>
        <dbReference type="EMBL" id="STY95052.1"/>
    </source>
</evidence>
<keyword evidence="1" id="KW-1133">Transmembrane helix</keyword>
<keyword evidence="1" id="KW-0472">Membrane</keyword>
<feature type="transmembrane region" description="Helical" evidence="1">
    <location>
        <begin position="64"/>
        <end position="84"/>
    </location>
</feature>
<proteinExistence type="predicted"/>
<dbReference type="AlphaFoldDB" id="A0A378Q2X4"/>
<gene>
    <name evidence="2" type="ORF">NCTC11091_00837</name>
</gene>
<organism evidence="2 3">
    <name type="scientific">Faucicola atlantae</name>
    <dbReference type="NCBI Taxonomy" id="34059"/>
    <lineage>
        <taxon>Bacteria</taxon>
        <taxon>Pseudomonadati</taxon>
        <taxon>Pseudomonadota</taxon>
        <taxon>Gammaproteobacteria</taxon>
        <taxon>Moraxellales</taxon>
        <taxon>Moraxellaceae</taxon>
        <taxon>Faucicola</taxon>
    </lineage>
</organism>